<dbReference type="Proteomes" id="UP001217089">
    <property type="component" value="Unassembled WGS sequence"/>
</dbReference>
<comment type="caution">
    <text evidence="2">The sequence shown here is derived from an EMBL/GenBank/DDBJ whole genome shotgun (WGS) entry which is preliminary data.</text>
</comment>
<dbReference type="EMBL" id="JARBDR010000923">
    <property type="protein sequence ID" value="KAJ8298254.1"/>
    <property type="molecule type" value="Genomic_DNA"/>
</dbReference>
<sequence>MQPLTVLILMLCVKLAGSVCNFPSDLTGVWIHSSHGDLNFTTSSQFLMTIDQYQNVPGDCHTQVNDNTYIIVSDPVSITLRQNIVVSANIGICLKMEKIKTNLYKLTHLTSEFELANARIVLVSDPTNIQVLSICNDNTTHAHTEYNLLMKKENKTVVCVYDTLSSGENVLWTYNMDTLTNETTTFRFTCFVYEVNDSAVNATQNPKFCDFTQTSTSVTSTLGKYINGSVSSKEIFYL</sequence>
<protein>
    <submittedName>
        <fullName evidence="2">Uncharacterized protein</fullName>
    </submittedName>
</protein>
<feature type="signal peptide" evidence="1">
    <location>
        <begin position="1"/>
        <end position="18"/>
    </location>
</feature>
<proteinExistence type="predicted"/>
<accession>A0ABQ9DYW3</accession>
<keyword evidence="3" id="KW-1185">Reference proteome</keyword>
<keyword evidence="1" id="KW-0732">Signal</keyword>
<feature type="chain" id="PRO_5045436932" evidence="1">
    <location>
        <begin position="19"/>
        <end position="238"/>
    </location>
</feature>
<name>A0ABQ9DYW3_TEGGR</name>
<reference evidence="2 3" key="1">
    <citation type="submission" date="2022-12" db="EMBL/GenBank/DDBJ databases">
        <title>Chromosome-level genome of Tegillarca granosa.</title>
        <authorList>
            <person name="Kim J."/>
        </authorList>
    </citation>
    <scope>NUCLEOTIDE SEQUENCE [LARGE SCALE GENOMIC DNA]</scope>
    <source>
        <strain evidence="2">Teg-2019</strain>
        <tissue evidence="2">Adductor muscle</tissue>
    </source>
</reference>
<organism evidence="2 3">
    <name type="scientific">Tegillarca granosa</name>
    <name type="common">Malaysian cockle</name>
    <name type="synonym">Anadara granosa</name>
    <dbReference type="NCBI Taxonomy" id="220873"/>
    <lineage>
        <taxon>Eukaryota</taxon>
        <taxon>Metazoa</taxon>
        <taxon>Spiralia</taxon>
        <taxon>Lophotrochozoa</taxon>
        <taxon>Mollusca</taxon>
        <taxon>Bivalvia</taxon>
        <taxon>Autobranchia</taxon>
        <taxon>Pteriomorphia</taxon>
        <taxon>Arcoida</taxon>
        <taxon>Arcoidea</taxon>
        <taxon>Arcidae</taxon>
        <taxon>Tegillarca</taxon>
    </lineage>
</organism>
<gene>
    <name evidence="2" type="ORF">KUTeg_024785</name>
</gene>
<evidence type="ECO:0000313" key="3">
    <source>
        <dbReference type="Proteomes" id="UP001217089"/>
    </source>
</evidence>
<evidence type="ECO:0000256" key="1">
    <source>
        <dbReference type="SAM" id="SignalP"/>
    </source>
</evidence>
<evidence type="ECO:0000313" key="2">
    <source>
        <dbReference type="EMBL" id="KAJ8298254.1"/>
    </source>
</evidence>